<dbReference type="Proteomes" id="UP001138757">
    <property type="component" value="Unassembled WGS sequence"/>
</dbReference>
<organism evidence="1 2">
    <name type="scientific">Sphingobium nicotianae</name>
    <dbReference type="NCBI Taxonomy" id="2782607"/>
    <lineage>
        <taxon>Bacteria</taxon>
        <taxon>Pseudomonadati</taxon>
        <taxon>Pseudomonadota</taxon>
        <taxon>Alphaproteobacteria</taxon>
        <taxon>Sphingomonadales</taxon>
        <taxon>Sphingomonadaceae</taxon>
        <taxon>Sphingobium</taxon>
    </lineage>
</organism>
<proteinExistence type="predicted"/>
<sequence length="88" mass="9545">MKFTVNVDCTPEEARAFMGLPDMKPIHDLYLQAATDAMSGQTNLEQMERMFRSMSPMGDAGMKLFASLMDLGINAAAGGANGPTKKDR</sequence>
<gene>
    <name evidence="1" type="ORF">KK488_16615</name>
</gene>
<evidence type="ECO:0000313" key="2">
    <source>
        <dbReference type="Proteomes" id="UP001138757"/>
    </source>
</evidence>
<name>A0A9X1IST0_9SPHN</name>
<evidence type="ECO:0000313" key="1">
    <source>
        <dbReference type="EMBL" id="MBT2188580.1"/>
    </source>
</evidence>
<dbReference type="Pfam" id="PF20099">
    <property type="entry name" value="DUF6489"/>
    <property type="match status" value="1"/>
</dbReference>
<dbReference type="RefSeq" id="WP_214624823.1">
    <property type="nucleotide sequence ID" value="NZ_JAHGAW010000011.1"/>
</dbReference>
<comment type="caution">
    <text evidence="1">The sequence shown here is derived from an EMBL/GenBank/DDBJ whole genome shotgun (WGS) entry which is preliminary data.</text>
</comment>
<dbReference type="EMBL" id="JAHGAW010000011">
    <property type="protein sequence ID" value="MBT2188580.1"/>
    <property type="molecule type" value="Genomic_DNA"/>
</dbReference>
<dbReference type="AlphaFoldDB" id="A0A9X1IST0"/>
<dbReference type="InterPro" id="IPR045502">
    <property type="entry name" value="DUF6489"/>
</dbReference>
<protein>
    <submittedName>
        <fullName evidence="1">Uncharacterized protein</fullName>
    </submittedName>
</protein>
<accession>A0A9X1IST0</accession>
<reference evidence="1" key="1">
    <citation type="submission" date="2021-05" db="EMBL/GenBank/DDBJ databases">
        <title>Genome of Sphingobium sp. strain.</title>
        <authorList>
            <person name="Fan R."/>
        </authorList>
    </citation>
    <scope>NUCLEOTIDE SEQUENCE</scope>
    <source>
        <strain evidence="1">H33</strain>
    </source>
</reference>
<keyword evidence="2" id="KW-1185">Reference proteome</keyword>